<feature type="compositionally biased region" description="Polar residues" evidence="1">
    <location>
        <begin position="1"/>
        <end position="11"/>
    </location>
</feature>
<feature type="compositionally biased region" description="Basic residues" evidence="1">
    <location>
        <begin position="13"/>
        <end position="25"/>
    </location>
</feature>
<evidence type="ECO:0000256" key="1">
    <source>
        <dbReference type="SAM" id="MobiDB-lite"/>
    </source>
</evidence>
<evidence type="ECO:0000313" key="3">
    <source>
        <dbReference type="Proteomes" id="UP000770661"/>
    </source>
</evidence>
<dbReference type="AlphaFoldDB" id="A0A8J4Y7T2"/>
<keyword evidence="3" id="KW-1185">Reference proteome</keyword>
<evidence type="ECO:0000313" key="2">
    <source>
        <dbReference type="EMBL" id="KAG0722197.1"/>
    </source>
</evidence>
<accession>A0A8J4Y7T2</accession>
<dbReference type="EMBL" id="JACEEZ010009895">
    <property type="protein sequence ID" value="KAG0722197.1"/>
    <property type="molecule type" value="Genomic_DNA"/>
</dbReference>
<reference evidence="2" key="1">
    <citation type="submission" date="2020-07" db="EMBL/GenBank/DDBJ databases">
        <title>The High-quality genome of the commercially important snow crab, Chionoecetes opilio.</title>
        <authorList>
            <person name="Jeong J.-H."/>
            <person name="Ryu S."/>
        </authorList>
    </citation>
    <scope>NUCLEOTIDE SEQUENCE</scope>
    <source>
        <strain evidence="2">MADBK_172401_WGS</strain>
        <tissue evidence="2">Digestive gland</tissue>
    </source>
</reference>
<comment type="caution">
    <text evidence="2">The sequence shown here is derived from an EMBL/GenBank/DDBJ whole genome shotgun (WGS) entry which is preliminary data.</text>
</comment>
<proteinExistence type="predicted"/>
<dbReference type="Proteomes" id="UP000770661">
    <property type="component" value="Unassembled WGS sequence"/>
</dbReference>
<organism evidence="2 3">
    <name type="scientific">Chionoecetes opilio</name>
    <name type="common">Atlantic snow crab</name>
    <name type="synonym">Cancer opilio</name>
    <dbReference type="NCBI Taxonomy" id="41210"/>
    <lineage>
        <taxon>Eukaryota</taxon>
        <taxon>Metazoa</taxon>
        <taxon>Ecdysozoa</taxon>
        <taxon>Arthropoda</taxon>
        <taxon>Crustacea</taxon>
        <taxon>Multicrustacea</taxon>
        <taxon>Malacostraca</taxon>
        <taxon>Eumalacostraca</taxon>
        <taxon>Eucarida</taxon>
        <taxon>Decapoda</taxon>
        <taxon>Pleocyemata</taxon>
        <taxon>Brachyura</taxon>
        <taxon>Eubrachyura</taxon>
        <taxon>Majoidea</taxon>
        <taxon>Majidae</taxon>
        <taxon>Chionoecetes</taxon>
    </lineage>
</organism>
<protein>
    <submittedName>
        <fullName evidence="2">Uncharacterized protein</fullName>
    </submittedName>
</protein>
<name>A0A8J4Y7T2_CHIOP</name>
<sequence>MDQAQSRTNATVKGRRRCLGLRRTRSSSSLDGSGPEMARLIQEFEDQTRRAGNRWDVTMNRRRHAQMAFAQDGAITEPSHGRDGEPVRENTAVISLSCIQRDVVDTAVAAQCGRWRNFGLEHIPITRKTTSIFSARPPVTREVKEETVQMSSLKNDFRLFSRLYIASQIRHGDIDEVLSAQNQGPSTCLLSQMGA</sequence>
<gene>
    <name evidence="2" type="ORF">GWK47_044972</name>
</gene>
<feature type="region of interest" description="Disordered" evidence="1">
    <location>
        <begin position="1"/>
        <end position="36"/>
    </location>
</feature>